<feature type="compositionally biased region" description="Polar residues" evidence="1">
    <location>
        <begin position="182"/>
        <end position="200"/>
    </location>
</feature>
<feature type="compositionally biased region" description="Polar residues" evidence="1">
    <location>
        <begin position="274"/>
        <end position="290"/>
    </location>
</feature>
<evidence type="ECO:0000313" key="3">
    <source>
        <dbReference type="Proteomes" id="UP000230750"/>
    </source>
</evidence>
<proteinExistence type="predicted"/>
<feature type="compositionally biased region" description="Basic and acidic residues" evidence="1">
    <location>
        <begin position="81"/>
        <end position="96"/>
    </location>
</feature>
<feature type="compositionally biased region" description="Polar residues" evidence="1">
    <location>
        <begin position="326"/>
        <end position="347"/>
    </location>
</feature>
<gene>
    <name evidence="2" type="ORF">BSL78_04339</name>
</gene>
<name>A0A2G8LEW8_STIJA</name>
<accession>A0A2G8LEW8</accession>
<sequence length="386" mass="43144">MPRISPTFEEQDDLILGQNKEQELSVDKHGDFPPRSQHDRYDLTSSEKSSRSIEVFIPNPSLLESDADSGSEEEYLDNQEEEKKATSERKQAEVHPRIPGIPTESPESESKGSVSPQGSNQSNHSQGSRGSRSHRGSYSDDSFDESKSSYHTPRDGSDGDESKDEGERRNEEERLEMRSDEGTGSLSVSVSPEFTSITPESQKDILSENDQTPVVHNDTDNSDHEEQSRDITQRLLKMQENLEFEKVKSITKGRGSEHLPPSVSSRLELPRPPLSSTSPIPQPRNPQSKIVMTKPMSINDDMYGESVEVNLPSDLSTSFDSHDQRPSVTPLESSQDGIRGISSINQSDRFKSLDVIQSESEDIEEDDSKDDAYSEDFVSDFEDSDN</sequence>
<organism evidence="2 3">
    <name type="scientific">Stichopus japonicus</name>
    <name type="common">Sea cucumber</name>
    <dbReference type="NCBI Taxonomy" id="307972"/>
    <lineage>
        <taxon>Eukaryota</taxon>
        <taxon>Metazoa</taxon>
        <taxon>Echinodermata</taxon>
        <taxon>Eleutherozoa</taxon>
        <taxon>Echinozoa</taxon>
        <taxon>Holothuroidea</taxon>
        <taxon>Aspidochirotacea</taxon>
        <taxon>Aspidochirotida</taxon>
        <taxon>Stichopodidae</taxon>
        <taxon>Apostichopus</taxon>
    </lineage>
</organism>
<reference evidence="2 3" key="1">
    <citation type="journal article" date="2017" name="PLoS Biol.">
        <title>The sea cucumber genome provides insights into morphological evolution and visceral regeneration.</title>
        <authorList>
            <person name="Zhang X."/>
            <person name="Sun L."/>
            <person name="Yuan J."/>
            <person name="Sun Y."/>
            <person name="Gao Y."/>
            <person name="Zhang L."/>
            <person name="Li S."/>
            <person name="Dai H."/>
            <person name="Hamel J.F."/>
            <person name="Liu C."/>
            <person name="Yu Y."/>
            <person name="Liu S."/>
            <person name="Lin W."/>
            <person name="Guo K."/>
            <person name="Jin S."/>
            <person name="Xu P."/>
            <person name="Storey K.B."/>
            <person name="Huan P."/>
            <person name="Zhang T."/>
            <person name="Zhou Y."/>
            <person name="Zhang J."/>
            <person name="Lin C."/>
            <person name="Li X."/>
            <person name="Xing L."/>
            <person name="Huo D."/>
            <person name="Sun M."/>
            <person name="Wang L."/>
            <person name="Mercier A."/>
            <person name="Li F."/>
            <person name="Yang H."/>
            <person name="Xiang J."/>
        </authorList>
    </citation>
    <scope>NUCLEOTIDE SEQUENCE [LARGE SCALE GENOMIC DNA]</scope>
    <source>
        <strain evidence="2">Shaxun</strain>
        <tissue evidence="2">Muscle</tissue>
    </source>
</reference>
<dbReference type="EMBL" id="MRZV01000103">
    <property type="protein sequence ID" value="PIK58767.1"/>
    <property type="molecule type" value="Genomic_DNA"/>
</dbReference>
<feature type="region of interest" description="Disordered" evidence="1">
    <location>
        <begin position="1"/>
        <end position="229"/>
    </location>
</feature>
<dbReference type="AlphaFoldDB" id="A0A2G8LEW8"/>
<protein>
    <submittedName>
        <fullName evidence="2">Uncharacterized protein</fullName>
    </submittedName>
</protein>
<feature type="compositionally biased region" description="Acidic residues" evidence="1">
    <location>
        <begin position="359"/>
        <end position="386"/>
    </location>
</feature>
<feature type="compositionally biased region" description="Basic and acidic residues" evidence="1">
    <location>
        <begin position="20"/>
        <end position="42"/>
    </location>
</feature>
<feature type="region of interest" description="Disordered" evidence="1">
    <location>
        <begin position="305"/>
        <end position="386"/>
    </location>
</feature>
<feature type="compositionally biased region" description="Low complexity" evidence="1">
    <location>
        <begin position="117"/>
        <end position="130"/>
    </location>
</feature>
<evidence type="ECO:0000313" key="2">
    <source>
        <dbReference type="EMBL" id="PIK58767.1"/>
    </source>
</evidence>
<feature type="compositionally biased region" description="Basic and acidic residues" evidence="1">
    <location>
        <begin position="165"/>
        <end position="181"/>
    </location>
</feature>
<feature type="compositionally biased region" description="Acidic residues" evidence="1">
    <location>
        <begin position="65"/>
        <end position="80"/>
    </location>
</feature>
<dbReference type="Proteomes" id="UP000230750">
    <property type="component" value="Unassembled WGS sequence"/>
</dbReference>
<comment type="caution">
    <text evidence="2">The sequence shown here is derived from an EMBL/GenBank/DDBJ whole genome shotgun (WGS) entry which is preliminary data.</text>
</comment>
<feature type="region of interest" description="Disordered" evidence="1">
    <location>
        <begin position="246"/>
        <end position="290"/>
    </location>
</feature>
<feature type="compositionally biased region" description="Basic and acidic residues" evidence="1">
    <location>
        <begin position="217"/>
        <end position="229"/>
    </location>
</feature>
<feature type="compositionally biased region" description="Basic and acidic residues" evidence="1">
    <location>
        <begin position="144"/>
        <end position="157"/>
    </location>
</feature>
<keyword evidence="3" id="KW-1185">Reference proteome</keyword>
<evidence type="ECO:0000256" key="1">
    <source>
        <dbReference type="SAM" id="MobiDB-lite"/>
    </source>
</evidence>